<dbReference type="Proteomes" id="UP000278627">
    <property type="component" value="Unassembled WGS sequence"/>
</dbReference>
<dbReference type="AlphaFoldDB" id="A0A0N4TR83"/>
<protein>
    <submittedName>
        <fullName evidence="1 3">Uncharacterized protein</fullName>
    </submittedName>
</protein>
<name>A0A0N4TR83_BRUPA</name>
<evidence type="ECO:0000313" key="2">
    <source>
        <dbReference type="Proteomes" id="UP000278627"/>
    </source>
</evidence>
<evidence type="ECO:0000313" key="1">
    <source>
        <dbReference type="EMBL" id="VDN92291.1"/>
    </source>
</evidence>
<evidence type="ECO:0000313" key="3">
    <source>
        <dbReference type="WBParaSite" id="BPAG_0001114301-mRNA-1"/>
    </source>
</evidence>
<sequence length="43" mass="5442">MKDCKELRNIWYLLDRIVVHFLKRFILYYSTMQYSSIHETFHC</sequence>
<keyword evidence="2" id="KW-1185">Reference proteome</keyword>
<gene>
    <name evidence="1" type="ORF">BPAG_LOCUS11105</name>
</gene>
<dbReference type="EMBL" id="UZAD01013213">
    <property type="protein sequence ID" value="VDN92291.1"/>
    <property type="molecule type" value="Genomic_DNA"/>
</dbReference>
<proteinExistence type="predicted"/>
<reference evidence="3" key="1">
    <citation type="submission" date="2017-02" db="UniProtKB">
        <authorList>
            <consortium name="WormBaseParasite"/>
        </authorList>
    </citation>
    <scope>IDENTIFICATION</scope>
</reference>
<organism evidence="3">
    <name type="scientific">Brugia pahangi</name>
    <name type="common">Filarial nematode worm</name>
    <dbReference type="NCBI Taxonomy" id="6280"/>
    <lineage>
        <taxon>Eukaryota</taxon>
        <taxon>Metazoa</taxon>
        <taxon>Ecdysozoa</taxon>
        <taxon>Nematoda</taxon>
        <taxon>Chromadorea</taxon>
        <taxon>Rhabditida</taxon>
        <taxon>Spirurina</taxon>
        <taxon>Spiruromorpha</taxon>
        <taxon>Filarioidea</taxon>
        <taxon>Onchocercidae</taxon>
        <taxon>Brugia</taxon>
    </lineage>
</organism>
<accession>A0A0N4TR83</accession>
<reference evidence="1 2" key="2">
    <citation type="submission" date="2018-11" db="EMBL/GenBank/DDBJ databases">
        <authorList>
            <consortium name="Pathogen Informatics"/>
        </authorList>
    </citation>
    <scope>NUCLEOTIDE SEQUENCE [LARGE SCALE GENOMIC DNA]</scope>
</reference>
<dbReference type="WBParaSite" id="BPAG_0001114301-mRNA-1">
    <property type="protein sequence ID" value="BPAG_0001114301-mRNA-1"/>
    <property type="gene ID" value="BPAG_0001114301"/>
</dbReference>